<evidence type="ECO:0000259" key="9">
    <source>
        <dbReference type="PROSITE" id="PS50048"/>
    </source>
</evidence>
<feature type="compositionally biased region" description="Polar residues" evidence="7">
    <location>
        <begin position="11"/>
        <end position="24"/>
    </location>
</feature>
<dbReference type="GO" id="GO:0008270">
    <property type="term" value="F:zinc ion binding"/>
    <property type="evidence" value="ECO:0007669"/>
    <property type="project" value="InterPro"/>
</dbReference>
<feature type="domain" description="Zn(2)-C6 fungal-type" evidence="9">
    <location>
        <begin position="70"/>
        <end position="99"/>
    </location>
</feature>
<feature type="compositionally biased region" description="Low complexity" evidence="7">
    <location>
        <begin position="25"/>
        <end position="42"/>
    </location>
</feature>
<dbReference type="SMART" id="SM00906">
    <property type="entry name" value="Fungal_trans"/>
    <property type="match status" value="1"/>
</dbReference>
<dbReference type="PROSITE" id="PS00463">
    <property type="entry name" value="ZN2_CY6_FUNGAL_1"/>
    <property type="match status" value="1"/>
</dbReference>
<dbReference type="OrthoDB" id="3037908at2759"/>
<evidence type="ECO:0000256" key="8">
    <source>
        <dbReference type="SAM" id="Phobius"/>
    </source>
</evidence>
<dbReference type="SUPFAM" id="SSF57701">
    <property type="entry name" value="Zn2/Cys6 DNA-binding domain"/>
    <property type="match status" value="1"/>
</dbReference>
<dbReference type="PROSITE" id="PS50048">
    <property type="entry name" value="ZN2_CY6_FUNGAL_2"/>
    <property type="match status" value="1"/>
</dbReference>
<dbReference type="InterPro" id="IPR007219">
    <property type="entry name" value="XnlR_reg_dom"/>
</dbReference>
<evidence type="ECO:0000256" key="5">
    <source>
        <dbReference type="ARBA" id="ARBA00023163"/>
    </source>
</evidence>
<dbReference type="Pfam" id="PF00172">
    <property type="entry name" value="Zn_clus"/>
    <property type="match status" value="1"/>
</dbReference>
<keyword evidence="8" id="KW-0472">Membrane</keyword>
<dbReference type="AlphaFoldDB" id="A0A6A5WBG0"/>
<dbReference type="Proteomes" id="UP000799779">
    <property type="component" value="Unassembled WGS sequence"/>
</dbReference>
<evidence type="ECO:0000256" key="7">
    <source>
        <dbReference type="SAM" id="MobiDB-lite"/>
    </source>
</evidence>
<keyword evidence="5" id="KW-0804">Transcription</keyword>
<keyword evidence="2" id="KW-0479">Metal-binding</keyword>
<protein>
    <recommendedName>
        <fullName evidence="9">Zn(2)-C6 fungal-type domain-containing protein</fullName>
    </recommendedName>
</protein>
<keyword evidence="6" id="KW-0539">Nucleus</keyword>
<evidence type="ECO:0000256" key="3">
    <source>
        <dbReference type="ARBA" id="ARBA00023015"/>
    </source>
</evidence>
<dbReference type="SMART" id="SM00066">
    <property type="entry name" value="GAL4"/>
    <property type="match status" value="1"/>
</dbReference>
<keyword evidence="3" id="KW-0805">Transcription regulation</keyword>
<dbReference type="GO" id="GO:0000981">
    <property type="term" value="F:DNA-binding transcription factor activity, RNA polymerase II-specific"/>
    <property type="evidence" value="ECO:0007669"/>
    <property type="project" value="InterPro"/>
</dbReference>
<dbReference type="Gene3D" id="4.10.240.10">
    <property type="entry name" value="Zn(2)-C6 fungal-type DNA-binding domain"/>
    <property type="match status" value="1"/>
</dbReference>
<proteinExistence type="predicted"/>
<dbReference type="PANTHER" id="PTHR47540:SF2">
    <property type="entry name" value="ZN(II)2CYS6 TRANSCRIPTION FACTOR (EUROFUNG)"/>
    <property type="match status" value="1"/>
</dbReference>
<keyword evidence="11" id="KW-1185">Reference proteome</keyword>
<evidence type="ECO:0000313" key="11">
    <source>
        <dbReference type="Proteomes" id="UP000799779"/>
    </source>
</evidence>
<evidence type="ECO:0000313" key="10">
    <source>
        <dbReference type="EMBL" id="KAF1998119.1"/>
    </source>
</evidence>
<dbReference type="GO" id="GO:0045944">
    <property type="term" value="P:positive regulation of transcription by RNA polymerase II"/>
    <property type="evidence" value="ECO:0007669"/>
    <property type="project" value="TreeGrafter"/>
</dbReference>
<evidence type="ECO:0000256" key="2">
    <source>
        <dbReference type="ARBA" id="ARBA00022723"/>
    </source>
</evidence>
<dbReference type="Pfam" id="PF04082">
    <property type="entry name" value="Fungal_trans"/>
    <property type="match status" value="1"/>
</dbReference>
<feature type="region of interest" description="Disordered" evidence="7">
    <location>
        <begin position="1"/>
        <end position="62"/>
    </location>
</feature>
<dbReference type="PANTHER" id="PTHR47540">
    <property type="entry name" value="THIAMINE REPRESSIBLE GENES REGULATORY PROTEIN THI5"/>
    <property type="match status" value="1"/>
</dbReference>
<sequence>MNLDLVALRNNGPTSASNPSRSTESSATPQTPQTPAPAQRSPEILHVHARKRSLSISTSADPRRRKVSRACDLCKAKKAKCSGTQPCESCAKRGVDCLYEARYSRGKPPTPPQADERIRFAFYAPIPKLQSPVEIRASTEHHILPRYPHPYPSPQSRHLPTLTPAPPSLVETEKNIQPTTQPAPKRVEPPSHNSPELEVAGQYSDSTSGLSFLHRAWRRLSNNQNSQLVSVLASSEVTQRLMAAGDKPFHDQGAVVIPPLPKAQELLRMYFDVCIATYRLLHRPTVERWLEDVVLNFELKRPLSHGLSRPKSAIVLAVLAIAAFHEEKARGPTSSFSPVNPEPPLRQCDELFCEASQLTDAETGFPTLESAQARLIQVLYLLMSSRMNQAWYTFGNALQIISALGLHRRENRKRPSQKRNYIEEQCRKRTFWVAYTLDKYLGVIFGRPRHYHDDDIDQDFPDLVNDEDMTPTGALELGSDDCHIESLVVHAKLAQIAEKISREVYSIKPVPDLERIAASHRLGGELRQWRTTLPPFLGVINPSSLIPSLRRQATALKLAYSHAVILAHRPFLLKNFSGRDDVRALAKESIRECIAAAQVVLESVDRTARDGHLFHAFWWTHYVCFCALVVVYVWAIQQNSYSEDDTQSYERLFDLAERCLGHLTHATATNSPSRRYSIILQELRAEAKRKTTRRLPDSMSLHGSEDSARTQMLHSHVTTPGLMADQWEPMFGSPIDSTSQGLPNLLDDWQTTDWLDLDSSAFGPFPAFDNPSITWMTGIPRQGS</sequence>
<keyword evidence="4" id="KW-0238">DNA-binding</keyword>
<dbReference type="GO" id="GO:0005634">
    <property type="term" value="C:nucleus"/>
    <property type="evidence" value="ECO:0007669"/>
    <property type="project" value="UniProtKB-SubCell"/>
</dbReference>
<dbReference type="CDD" id="cd00067">
    <property type="entry name" value="GAL4"/>
    <property type="match status" value="1"/>
</dbReference>
<dbReference type="InterPro" id="IPR036864">
    <property type="entry name" value="Zn2-C6_fun-type_DNA-bd_sf"/>
</dbReference>
<gene>
    <name evidence="10" type="ORF">P154DRAFT_263159</name>
</gene>
<dbReference type="GO" id="GO:0043565">
    <property type="term" value="F:sequence-specific DNA binding"/>
    <property type="evidence" value="ECO:0007669"/>
    <property type="project" value="TreeGrafter"/>
</dbReference>
<organism evidence="10 11">
    <name type="scientific">Amniculicola lignicola CBS 123094</name>
    <dbReference type="NCBI Taxonomy" id="1392246"/>
    <lineage>
        <taxon>Eukaryota</taxon>
        <taxon>Fungi</taxon>
        <taxon>Dikarya</taxon>
        <taxon>Ascomycota</taxon>
        <taxon>Pezizomycotina</taxon>
        <taxon>Dothideomycetes</taxon>
        <taxon>Pleosporomycetidae</taxon>
        <taxon>Pleosporales</taxon>
        <taxon>Amniculicolaceae</taxon>
        <taxon>Amniculicola</taxon>
    </lineage>
</organism>
<accession>A0A6A5WBG0</accession>
<dbReference type="GO" id="GO:0006351">
    <property type="term" value="P:DNA-templated transcription"/>
    <property type="evidence" value="ECO:0007669"/>
    <property type="project" value="InterPro"/>
</dbReference>
<reference evidence="10" key="1">
    <citation type="journal article" date="2020" name="Stud. Mycol.">
        <title>101 Dothideomycetes genomes: a test case for predicting lifestyles and emergence of pathogens.</title>
        <authorList>
            <person name="Haridas S."/>
            <person name="Albert R."/>
            <person name="Binder M."/>
            <person name="Bloem J."/>
            <person name="Labutti K."/>
            <person name="Salamov A."/>
            <person name="Andreopoulos B."/>
            <person name="Baker S."/>
            <person name="Barry K."/>
            <person name="Bills G."/>
            <person name="Bluhm B."/>
            <person name="Cannon C."/>
            <person name="Castanera R."/>
            <person name="Culley D."/>
            <person name="Daum C."/>
            <person name="Ezra D."/>
            <person name="Gonzalez J."/>
            <person name="Henrissat B."/>
            <person name="Kuo A."/>
            <person name="Liang C."/>
            <person name="Lipzen A."/>
            <person name="Lutzoni F."/>
            <person name="Magnuson J."/>
            <person name="Mondo S."/>
            <person name="Nolan M."/>
            <person name="Ohm R."/>
            <person name="Pangilinan J."/>
            <person name="Park H.-J."/>
            <person name="Ramirez L."/>
            <person name="Alfaro M."/>
            <person name="Sun H."/>
            <person name="Tritt A."/>
            <person name="Yoshinaga Y."/>
            <person name="Zwiers L.-H."/>
            <person name="Turgeon B."/>
            <person name="Goodwin S."/>
            <person name="Spatafora J."/>
            <person name="Crous P."/>
            <person name="Grigoriev I."/>
        </authorList>
    </citation>
    <scope>NUCLEOTIDE SEQUENCE</scope>
    <source>
        <strain evidence="10">CBS 123094</strain>
    </source>
</reference>
<feature type="transmembrane region" description="Helical" evidence="8">
    <location>
        <begin position="616"/>
        <end position="635"/>
    </location>
</feature>
<evidence type="ECO:0000256" key="1">
    <source>
        <dbReference type="ARBA" id="ARBA00004123"/>
    </source>
</evidence>
<evidence type="ECO:0000256" key="4">
    <source>
        <dbReference type="ARBA" id="ARBA00023125"/>
    </source>
</evidence>
<keyword evidence="8" id="KW-0812">Transmembrane</keyword>
<dbReference type="EMBL" id="ML977606">
    <property type="protein sequence ID" value="KAF1998119.1"/>
    <property type="molecule type" value="Genomic_DNA"/>
</dbReference>
<feature type="region of interest" description="Disordered" evidence="7">
    <location>
        <begin position="149"/>
        <end position="201"/>
    </location>
</feature>
<evidence type="ECO:0000256" key="6">
    <source>
        <dbReference type="ARBA" id="ARBA00023242"/>
    </source>
</evidence>
<name>A0A6A5WBG0_9PLEO</name>
<dbReference type="CDD" id="cd12148">
    <property type="entry name" value="fungal_TF_MHR"/>
    <property type="match status" value="1"/>
</dbReference>
<comment type="subcellular location">
    <subcellularLocation>
        <location evidence="1">Nucleus</location>
    </subcellularLocation>
</comment>
<dbReference type="InterPro" id="IPR051711">
    <property type="entry name" value="Stress_Response_Reg"/>
</dbReference>
<dbReference type="InterPro" id="IPR001138">
    <property type="entry name" value="Zn2Cys6_DnaBD"/>
</dbReference>
<keyword evidence="8" id="KW-1133">Transmembrane helix</keyword>